<keyword evidence="2 5" id="KW-0812">Transmembrane</keyword>
<comment type="similarity">
    <text evidence="5">Belongs to the G-protein coupled receptor 1 family.</text>
</comment>
<evidence type="ECO:0000256" key="1">
    <source>
        <dbReference type="ARBA" id="ARBA00004370"/>
    </source>
</evidence>
<keyword evidence="5" id="KW-0297">G-protein coupled receptor</keyword>
<evidence type="ECO:0000256" key="5">
    <source>
        <dbReference type="RuleBase" id="RU000688"/>
    </source>
</evidence>
<evidence type="ECO:0000313" key="8">
    <source>
        <dbReference type="Proteomes" id="UP000492821"/>
    </source>
</evidence>
<keyword evidence="5" id="KW-0675">Receptor</keyword>
<dbReference type="GO" id="GO:0004930">
    <property type="term" value="F:G protein-coupled receptor activity"/>
    <property type="evidence" value="ECO:0007669"/>
    <property type="project" value="UniProtKB-KW"/>
</dbReference>
<reference evidence="8" key="1">
    <citation type="journal article" date="2013" name="Genetics">
        <title>The draft genome and transcriptome of Panagrellus redivivus are shaped by the harsh demands of a free-living lifestyle.</title>
        <authorList>
            <person name="Srinivasan J."/>
            <person name="Dillman A.R."/>
            <person name="Macchietto M.G."/>
            <person name="Heikkinen L."/>
            <person name="Lakso M."/>
            <person name="Fracchia K.M."/>
            <person name="Antoshechkin I."/>
            <person name="Mortazavi A."/>
            <person name="Wong G."/>
            <person name="Sternberg P.W."/>
        </authorList>
    </citation>
    <scope>NUCLEOTIDE SEQUENCE [LARGE SCALE GENOMIC DNA]</scope>
    <source>
        <strain evidence="8">MT8872</strain>
    </source>
</reference>
<dbReference type="Pfam" id="PF00001">
    <property type="entry name" value="7tm_1"/>
    <property type="match status" value="1"/>
</dbReference>
<evidence type="ECO:0000256" key="2">
    <source>
        <dbReference type="ARBA" id="ARBA00022692"/>
    </source>
</evidence>
<dbReference type="SUPFAM" id="SSF81321">
    <property type="entry name" value="Family A G protein-coupled receptor-like"/>
    <property type="match status" value="1"/>
</dbReference>
<evidence type="ECO:0000313" key="9">
    <source>
        <dbReference type="WBParaSite" id="Pan_g20030.t1"/>
    </source>
</evidence>
<feature type="domain" description="G-protein coupled receptors family 1 profile" evidence="7">
    <location>
        <begin position="11"/>
        <end position="310"/>
    </location>
</feature>
<dbReference type="InterPro" id="IPR052665">
    <property type="entry name" value="Neuropeptide-GPCR"/>
</dbReference>
<dbReference type="Proteomes" id="UP000492821">
    <property type="component" value="Unassembled WGS sequence"/>
</dbReference>
<dbReference type="GO" id="GO:0016020">
    <property type="term" value="C:membrane"/>
    <property type="evidence" value="ECO:0007669"/>
    <property type="project" value="UniProtKB-SubCell"/>
</dbReference>
<dbReference type="InterPro" id="IPR000276">
    <property type="entry name" value="GPCR_Rhodpsn"/>
</dbReference>
<sequence length="380" mass="44009">MNVVMMLAIFGNLFLVFVIWRGSRMTKNKISPVQLLLLHTCVADILYAILALGTEVAIIMSFPHFYGGDWLCKLVKYLQAFPMYASAFLLVAISADRYQAICRPLAHYRSDRYRRPNYLATAAWCLALICSLPQFYFWELKQTSDPMNMNQTRQICATIFENHELLRKAYIVYFSTVAWLLPSMTAAGFYYFVCKTVWLSKCTVERVPSYTDDKTESSEKVSHRTRDYVNKLRKKSLGLRNQTSEFGRKRIQTVRLTLIIIACNFFLWAPYCLMNTVLAFVPEMGDIYRLLITYILILGNLNSCVNPWIYILFNRRMTRKALAFPTTSHTPVRLTMAVSEFTTASTHPPTAYQLARNRFSLPCNDLSPRFYTVNRDQLVT</sequence>
<feature type="transmembrane region" description="Helical" evidence="6">
    <location>
        <begin position="6"/>
        <end position="23"/>
    </location>
</feature>
<feature type="transmembrane region" description="Helical" evidence="6">
    <location>
        <begin position="116"/>
        <end position="138"/>
    </location>
</feature>
<comment type="subcellular location">
    <subcellularLocation>
        <location evidence="1">Membrane</location>
    </subcellularLocation>
</comment>
<evidence type="ECO:0000259" key="7">
    <source>
        <dbReference type="PROSITE" id="PS50262"/>
    </source>
</evidence>
<dbReference type="WBParaSite" id="Pan_g20030.t1">
    <property type="protein sequence ID" value="Pan_g20030.t1"/>
    <property type="gene ID" value="Pan_g20030"/>
</dbReference>
<dbReference type="PROSITE" id="PS00237">
    <property type="entry name" value="G_PROTEIN_RECEP_F1_1"/>
    <property type="match status" value="1"/>
</dbReference>
<dbReference type="PROSITE" id="PS50262">
    <property type="entry name" value="G_PROTEIN_RECEP_F1_2"/>
    <property type="match status" value="1"/>
</dbReference>
<evidence type="ECO:0000256" key="4">
    <source>
        <dbReference type="ARBA" id="ARBA00023136"/>
    </source>
</evidence>
<organism evidence="8 9">
    <name type="scientific">Panagrellus redivivus</name>
    <name type="common">Microworm</name>
    <dbReference type="NCBI Taxonomy" id="6233"/>
    <lineage>
        <taxon>Eukaryota</taxon>
        <taxon>Metazoa</taxon>
        <taxon>Ecdysozoa</taxon>
        <taxon>Nematoda</taxon>
        <taxon>Chromadorea</taxon>
        <taxon>Rhabditida</taxon>
        <taxon>Tylenchina</taxon>
        <taxon>Panagrolaimomorpha</taxon>
        <taxon>Panagrolaimoidea</taxon>
        <taxon>Panagrolaimidae</taxon>
        <taxon>Panagrellus</taxon>
    </lineage>
</organism>
<keyword evidence="3 6" id="KW-1133">Transmembrane helix</keyword>
<keyword evidence="5" id="KW-0807">Transducer</keyword>
<feature type="transmembrane region" description="Helical" evidence="6">
    <location>
        <begin position="170"/>
        <end position="193"/>
    </location>
</feature>
<accession>A0A7E4VER4</accession>
<evidence type="ECO:0000256" key="6">
    <source>
        <dbReference type="SAM" id="Phobius"/>
    </source>
</evidence>
<dbReference type="PANTHER" id="PTHR24224">
    <property type="entry name" value="CARDIOACCELERATORY PEPTIDE RECEPTOR-RELATED"/>
    <property type="match status" value="1"/>
</dbReference>
<proteinExistence type="inferred from homology"/>
<feature type="transmembrane region" description="Helical" evidence="6">
    <location>
        <begin position="256"/>
        <end position="281"/>
    </location>
</feature>
<protein>
    <submittedName>
        <fullName evidence="9">G_PROTEIN_RECEP_F1_2 domain-containing protein</fullName>
    </submittedName>
</protein>
<dbReference type="PRINTS" id="PR00237">
    <property type="entry name" value="GPCRRHODOPSN"/>
</dbReference>
<feature type="transmembrane region" description="Helical" evidence="6">
    <location>
        <begin position="35"/>
        <end position="62"/>
    </location>
</feature>
<dbReference type="AlphaFoldDB" id="A0A7E4VER4"/>
<dbReference type="Gene3D" id="1.20.1070.10">
    <property type="entry name" value="Rhodopsin 7-helix transmembrane proteins"/>
    <property type="match status" value="1"/>
</dbReference>
<feature type="transmembrane region" description="Helical" evidence="6">
    <location>
        <begin position="74"/>
        <end position="95"/>
    </location>
</feature>
<name>A0A7E4VER4_PANRE</name>
<evidence type="ECO:0000256" key="3">
    <source>
        <dbReference type="ARBA" id="ARBA00022989"/>
    </source>
</evidence>
<feature type="transmembrane region" description="Helical" evidence="6">
    <location>
        <begin position="287"/>
        <end position="313"/>
    </location>
</feature>
<keyword evidence="4 6" id="KW-0472">Membrane</keyword>
<reference evidence="9" key="2">
    <citation type="submission" date="2020-10" db="UniProtKB">
        <authorList>
            <consortium name="WormBaseParasite"/>
        </authorList>
    </citation>
    <scope>IDENTIFICATION</scope>
</reference>
<keyword evidence="8" id="KW-1185">Reference proteome</keyword>
<dbReference type="InterPro" id="IPR017452">
    <property type="entry name" value="GPCR_Rhodpsn_7TM"/>
</dbReference>
<dbReference type="PANTHER" id="PTHR24224:SF36">
    <property type="entry name" value="NEMATOCIN RECEPTOR 2"/>
    <property type="match status" value="1"/>
</dbReference>